<dbReference type="Gene3D" id="3.30.1340.30">
    <property type="match status" value="1"/>
</dbReference>
<reference evidence="3" key="1">
    <citation type="submission" date="2006-02" db="EMBL/GenBank/DDBJ databases">
        <title>Complete sequence of chromosome of Rhodoferax ferrireducens DSM 15236.</title>
        <authorList>
            <person name="Copeland A."/>
            <person name="Lucas S."/>
            <person name="Lapidus A."/>
            <person name="Barry K."/>
            <person name="Detter J.C."/>
            <person name="Glavina del Rio T."/>
            <person name="Hammon N."/>
            <person name="Israni S."/>
            <person name="Pitluck S."/>
            <person name="Brettin T."/>
            <person name="Bruce D."/>
            <person name="Han C."/>
            <person name="Tapia R."/>
            <person name="Gilna P."/>
            <person name="Kiss H."/>
            <person name="Schmutz J."/>
            <person name="Larimer F."/>
            <person name="Land M."/>
            <person name="Kyrpides N."/>
            <person name="Ivanova N."/>
            <person name="Richardson P."/>
        </authorList>
    </citation>
    <scope>NUCLEOTIDE SEQUENCE [LARGE SCALE GENOMIC DNA]</scope>
    <source>
        <strain evidence="3">ATCC BAA-621 / DSM 15236 / T118</strain>
    </source>
</reference>
<sequence length="106" mass="11914">MALSKVNRASWSTVKPDQHRFLPLENMMRTDAELKADVMERLDAIPAVNASDIEIDVDRGVVTLSGHVDTHQTRFQVERTARRVPGIRSLSISLKPGQLAGKKHYH</sequence>
<feature type="domain" description="BON" evidence="1">
    <location>
        <begin position="30"/>
        <end position="98"/>
    </location>
</feature>
<dbReference type="eggNOG" id="COG2823">
    <property type="taxonomic scope" value="Bacteria"/>
</dbReference>
<organism evidence="2 3">
    <name type="scientific">Albidiferax ferrireducens (strain ATCC BAA-621 / DSM 15236 / T118)</name>
    <name type="common">Rhodoferax ferrireducens</name>
    <dbReference type="NCBI Taxonomy" id="338969"/>
    <lineage>
        <taxon>Bacteria</taxon>
        <taxon>Pseudomonadati</taxon>
        <taxon>Pseudomonadota</taxon>
        <taxon>Betaproteobacteria</taxon>
        <taxon>Burkholderiales</taxon>
        <taxon>Comamonadaceae</taxon>
        <taxon>Rhodoferax</taxon>
    </lineage>
</organism>
<dbReference type="Proteomes" id="UP000008332">
    <property type="component" value="Chromosome"/>
</dbReference>
<proteinExistence type="predicted"/>
<accession>Q21U34</accession>
<dbReference type="EMBL" id="CP000267">
    <property type="protein sequence ID" value="ABD70719.1"/>
    <property type="molecule type" value="Genomic_DNA"/>
</dbReference>
<dbReference type="KEGG" id="rfr:Rfer_3008"/>
<keyword evidence="3" id="KW-1185">Reference proteome</keyword>
<name>Q21U34_ALBFT</name>
<dbReference type="Pfam" id="PF04972">
    <property type="entry name" value="BON"/>
    <property type="match status" value="1"/>
</dbReference>
<dbReference type="PROSITE" id="PS50914">
    <property type="entry name" value="BON"/>
    <property type="match status" value="1"/>
</dbReference>
<dbReference type="HOGENOM" id="CLU_2221156_0_0_4"/>
<evidence type="ECO:0000259" key="1">
    <source>
        <dbReference type="PROSITE" id="PS50914"/>
    </source>
</evidence>
<protein>
    <submittedName>
        <fullName evidence="2">Transport-associated</fullName>
    </submittedName>
</protein>
<evidence type="ECO:0000313" key="3">
    <source>
        <dbReference type="Proteomes" id="UP000008332"/>
    </source>
</evidence>
<dbReference type="InterPro" id="IPR007055">
    <property type="entry name" value="BON_dom"/>
</dbReference>
<gene>
    <name evidence="2" type="ordered locus">Rfer_3008</name>
</gene>
<evidence type="ECO:0000313" key="2">
    <source>
        <dbReference type="EMBL" id="ABD70719.1"/>
    </source>
</evidence>
<dbReference type="STRING" id="338969.Rfer_3008"/>
<dbReference type="AlphaFoldDB" id="Q21U34"/>